<dbReference type="SUPFAM" id="SSF56349">
    <property type="entry name" value="DNA breaking-rejoining enzymes"/>
    <property type="match status" value="1"/>
</dbReference>
<accession>A0A0U3HZ02</accession>
<dbReference type="Pfam" id="PF00589">
    <property type="entry name" value="Phage_integrase"/>
    <property type="match status" value="1"/>
</dbReference>
<dbReference type="PANTHER" id="PTHR30349:SF64">
    <property type="entry name" value="PROPHAGE INTEGRASE INTD-RELATED"/>
    <property type="match status" value="1"/>
</dbReference>
<dbReference type="InterPro" id="IPR002104">
    <property type="entry name" value="Integrase_catalytic"/>
</dbReference>
<gene>
    <name evidence="3" type="ORF">AS188_10865</name>
    <name evidence="4" type="ORF">KFL01_22840</name>
</gene>
<dbReference type="PANTHER" id="PTHR30349">
    <property type="entry name" value="PHAGE INTEGRASE-RELATED"/>
    <property type="match status" value="1"/>
</dbReference>
<dbReference type="AlphaFoldDB" id="A0A0U3HZ02"/>
<evidence type="ECO:0000313" key="5">
    <source>
        <dbReference type="Proteomes" id="UP000057181"/>
    </source>
</evidence>
<evidence type="ECO:0000313" key="4">
    <source>
        <dbReference type="EMBL" id="GEO92978.1"/>
    </source>
</evidence>
<dbReference type="GO" id="GO:0006310">
    <property type="term" value="P:DNA recombination"/>
    <property type="evidence" value="ECO:0007669"/>
    <property type="project" value="UniProtKB-KW"/>
</dbReference>
<dbReference type="STRING" id="446860.AS188_10865"/>
<dbReference type="Proteomes" id="UP000057181">
    <property type="component" value="Chromosome"/>
</dbReference>
<dbReference type="RefSeq" id="WP_058858868.1">
    <property type="nucleotide sequence ID" value="NZ_BJZR01000074.1"/>
</dbReference>
<dbReference type="Proteomes" id="UP000321155">
    <property type="component" value="Unassembled WGS sequence"/>
</dbReference>
<reference evidence="3 5" key="1">
    <citation type="submission" date="2015-11" db="EMBL/GenBank/DDBJ databases">
        <title>Complete Genome Sequence of Kocuria flava strain HO-9041.</title>
        <authorList>
            <person name="Zhou M."/>
            <person name="Dai J."/>
        </authorList>
    </citation>
    <scope>NUCLEOTIDE SEQUENCE [LARGE SCALE GENOMIC DNA]</scope>
    <source>
        <strain evidence="3 5">HO-9041</strain>
    </source>
</reference>
<dbReference type="GO" id="GO:0003677">
    <property type="term" value="F:DNA binding"/>
    <property type="evidence" value="ECO:0007669"/>
    <property type="project" value="InterPro"/>
</dbReference>
<dbReference type="Gene3D" id="1.10.443.10">
    <property type="entry name" value="Intergrase catalytic core"/>
    <property type="match status" value="1"/>
</dbReference>
<dbReference type="InterPro" id="IPR050090">
    <property type="entry name" value="Tyrosine_recombinase_XerCD"/>
</dbReference>
<dbReference type="EMBL" id="BJZR01000074">
    <property type="protein sequence ID" value="GEO92978.1"/>
    <property type="molecule type" value="Genomic_DNA"/>
</dbReference>
<dbReference type="CDD" id="cd00397">
    <property type="entry name" value="DNA_BRE_C"/>
    <property type="match status" value="1"/>
</dbReference>
<keyword evidence="6" id="KW-1185">Reference proteome</keyword>
<evidence type="ECO:0000313" key="6">
    <source>
        <dbReference type="Proteomes" id="UP000321155"/>
    </source>
</evidence>
<evidence type="ECO:0000259" key="2">
    <source>
        <dbReference type="PROSITE" id="PS51898"/>
    </source>
</evidence>
<dbReference type="InterPro" id="IPR013762">
    <property type="entry name" value="Integrase-like_cat_sf"/>
</dbReference>
<evidence type="ECO:0000313" key="3">
    <source>
        <dbReference type="EMBL" id="ALU40167.1"/>
    </source>
</evidence>
<dbReference type="KEGG" id="kfv:AS188_10865"/>
<dbReference type="InterPro" id="IPR011010">
    <property type="entry name" value="DNA_brk_join_enz"/>
</dbReference>
<dbReference type="PROSITE" id="PS51898">
    <property type="entry name" value="TYR_RECOMBINASE"/>
    <property type="match status" value="1"/>
</dbReference>
<organism evidence="3 5">
    <name type="scientific">Kocuria flava</name>
    <dbReference type="NCBI Taxonomy" id="446860"/>
    <lineage>
        <taxon>Bacteria</taxon>
        <taxon>Bacillati</taxon>
        <taxon>Actinomycetota</taxon>
        <taxon>Actinomycetes</taxon>
        <taxon>Micrococcales</taxon>
        <taxon>Micrococcaceae</taxon>
        <taxon>Kocuria</taxon>
    </lineage>
</organism>
<name>A0A0U3HZ02_9MICC</name>
<feature type="domain" description="Tyr recombinase" evidence="2">
    <location>
        <begin position="146"/>
        <end position="358"/>
    </location>
</feature>
<dbReference type="EMBL" id="CP013254">
    <property type="protein sequence ID" value="ALU40167.1"/>
    <property type="molecule type" value="Genomic_DNA"/>
</dbReference>
<sequence length="375" mass="41625">MEAVPGQVPAVLTDADVGLFRADERVFEAMLDGWRAQMLARGLTSTTIKARYGVVARFQRFAGTFPWQWGPEDLEDFQAQRRSGPRPISITTLRADSSAVAAFCTYLTTPVYGWAAFCQQAFGDVPAQVVFEWNTPRHTADDAIAPGRRAFTRAELQRLFDHLDDHIDREHAAGSKRWLPALRDSIAFKTCYAYGLRRRELTMLEVGDFGPNPHVPAYGRFGAMQVRWAKGTTGSGPRRRTVLTVPEFDWVVGLLRFWTGPGGRARFPAAESTDALWPSERGGRLRLGSLGDAFAALREEVGLPKELGLHCLRHSYVTHLIEAGYDPAFVQTQVGHAHASTTELYTSVSSDFKQKTIQQMIAARLATGLEEVPDA</sequence>
<dbReference type="GO" id="GO:0015074">
    <property type="term" value="P:DNA integration"/>
    <property type="evidence" value="ECO:0007669"/>
    <property type="project" value="InterPro"/>
</dbReference>
<protein>
    <submittedName>
        <fullName evidence="3">Integrase</fullName>
    </submittedName>
</protein>
<reference evidence="4 6" key="2">
    <citation type="submission" date="2019-07" db="EMBL/GenBank/DDBJ databases">
        <title>Whole genome shotgun sequence of Kocuria flava NBRC 107626.</title>
        <authorList>
            <person name="Hosoyama A."/>
            <person name="Uohara A."/>
            <person name="Ohji S."/>
            <person name="Ichikawa N."/>
        </authorList>
    </citation>
    <scope>NUCLEOTIDE SEQUENCE [LARGE SCALE GENOMIC DNA]</scope>
    <source>
        <strain evidence="4 6">NBRC 107626</strain>
    </source>
</reference>
<evidence type="ECO:0000256" key="1">
    <source>
        <dbReference type="ARBA" id="ARBA00023172"/>
    </source>
</evidence>
<keyword evidence="1" id="KW-0233">DNA recombination</keyword>
<proteinExistence type="predicted"/>